<organism evidence="3 4">
    <name type="scientific">Bemisia tabaci</name>
    <name type="common">Sweetpotato whitefly</name>
    <name type="synonym">Aleurodes tabaci</name>
    <dbReference type="NCBI Taxonomy" id="7038"/>
    <lineage>
        <taxon>Eukaryota</taxon>
        <taxon>Metazoa</taxon>
        <taxon>Ecdysozoa</taxon>
        <taxon>Arthropoda</taxon>
        <taxon>Hexapoda</taxon>
        <taxon>Insecta</taxon>
        <taxon>Pterygota</taxon>
        <taxon>Neoptera</taxon>
        <taxon>Paraneoptera</taxon>
        <taxon>Hemiptera</taxon>
        <taxon>Sternorrhyncha</taxon>
        <taxon>Aleyrodoidea</taxon>
        <taxon>Aleyrodidae</taxon>
        <taxon>Aleyrodinae</taxon>
        <taxon>Bemisia</taxon>
    </lineage>
</organism>
<evidence type="ECO:0000313" key="4">
    <source>
        <dbReference type="Proteomes" id="UP001152759"/>
    </source>
</evidence>
<accession>A0A9P0AIJ8</accession>
<dbReference type="Pfam" id="PF00514">
    <property type="entry name" value="Arm"/>
    <property type="match status" value="1"/>
</dbReference>
<dbReference type="Pfam" id="PF08609">
    <property type="entry name" value="Fes1"/>
    <property type="match status" value="1"/>
</dbReference>
<dbReference type="GO" id="GO:0000774">
    <property type="term" value="F:adenyl-nucleotide exchange factor activity"/>
    <property type="evidence" value="ECO:0007669"/>
    <property type="project" value="TreeGrafter"/>
</dbReference>
<keyword evidence="1" id="KW-0677">Repeat</keyword>
<dbReference type="AlphaFoldDB" id="A0A9P0AIJ8"/>
<dbReference type="InterPro" id="IPR000225">
    <property type="entry name" value="Armadillo"/>
</dbReference>
<dbReference type="InterPro" id="IPR013918">
    <property type="entry name" value="Nucleotide_exch_fac_Fes1"/>
</dbReference>
<dbReference type="InterPro" id="IPR011989">
    <property type="entry name" value="ARM-like"/>
</dbReference>
<sequence>MPNADENHTNDSPNTIAGAIEYNVQPNDQVSAGRSIQPRTLQDLLRYSIALNPDGTSASSSALPLDEERKEFLLRALESSIVNVTEELKNAIRVIIKSEASDDPEECEAAFDTLAEFVDGIDAANDFFKLGGFAVFKPCLSSKHDSIRWRAASIIADLTQNNPFCQQHILEAGFIPILLDLISNDPDEKTQTKSLYALSCLMRDNPKSIEPFLENNGLAVLLKATQSPIERLQTKSCFLLSVLCKENRKIRDEMCSMGFIEMFSNLLACFESNKSVEQILAALRELVADNPPALEKCSNPDLQLQSSLMKIKSEHSDSQEYEEEIDHVNYLLQNVFLSERAEEGDR</sequence>
<dbReference type="InterPro" id="IPR050693">
    <property type="entry name" value="Hsp70_NEF-Inhibitors"/>
</dbReference>
<evidence type="ECO:0000313" key="3">
    <source>
        <dbReference type="EMBL" id="CAH0393840.1"/>
    </source>
</evidence>
<dbReference type="GO" id="GO:0005783">
    <property type="term" value="C:endoplasmic reticulum"/>
    <property type="evidence" value="ECO:0007669"/>
    <property type="project" value="TreeGrafter"/>
</dbReference>
<reference evidence="3" key="1">
    <citation type="submission" date="2021-12" db="EMBL/GenBank/DDBJ databases">
        <authorList>
            <person name="King R."/>
        </authorList>
    </citation>
    <scope>NUCLEOTIDE SEQUENCE</scope>
</reference>
<evidence type="ECO:0000256" key="1">
    <source>
        <dbReference type="ARBA" id="ARBA00022737"/>
    </source>
</evidence>
<dbReference type="InterPro" id="IPR016024">
    <property type="entry name" value="ARM-type_fold"/>
</dbReference>
<dbReference type="KEGG" id="btab:109041335"/>
<dbReference type="SMART" id="SM00185">
    <property type="entry name" value="ARM"/>
    <property type="match status" value="3"/>
</dbReference>
<keyword evidence="4" id="KW-1185">Reference proteome</keyword>
<gene>
    <name evidence="3" type="ORF">BEMITA_LOCUS12198</name>
</gene>
<dbReference type="PANTHER" id="PTHR19316">
    <property type="entry name" value="PROTEIN FOLDING REGULATOR"/>
    <property type="match status" value="1"/>
</dbReference>
<name>A0A9P0AIJ8_BEMTA</name>
<dbReference type="Gene3D" id="1.25.10.10">
    <property type="entry name" value="Leucine-rich Repeat Variant"/>
    <property type="match status" value="1"/>
</dbReference>
<dbReference type="Proteomes" id="UP001152759">
    <property type="component" value="Chromosome 7"/>
</dbReference>
<proteinExistence type="predicted"/>
<dbReference type="PANTHER" id="PTHR19316:SF18">
    <property type="entry name" value="HSP70-BINDING PROTEIN 1"/>
    <property type="match status" value="1"/>
</dbReference>
<dbReference type="OrthoDB" id="10250458at2759"/>
<dbReference type="SMR" id="A0A9P0AIJ8"/>
<feature type="domain" description="Nucleotide exchange factor Fes1" evidence="2">
    <location>
        <begin position="41"/>
        <end position="126"/>
    </location>
</feature>
<dbReference type="SUPFAM" id="SSF48371">
    <property type="entry name" value="ARM repeat"/>
    <property type="match status" value="1"/>
</dbReference>
<evidence type="ECO:0000259" key="2">
    <source>
        <dbReference type="Pfam" id="PF08609"/>
    </source>
</evidence>
<protein>
    <recommendedName>
        <fullName evidence="2">Nucleotide exchange factor Fes1 domain-containing protein</fullName>
    </recommendedName>
</protein>
<dbReference type="EMBL" id="OU963868">
    <property type="protein sequence ID" value="CAH0393840.1"/>
    <property type="molecule type" value="Genomic_DNA"/>
</dbReference>